<evidence type="ECO:0000256" key="1">
    <source>
        <dbReference type="ARBA" id="ARBA00002393"/>
    </source>
</evidence>
<dbReference type="PANTHER" id="PTHR13779:SF7">
    <property type="entry name" value="ATPASE WRNIP1"/>
    <property type="match status" value="1"/>
</dbReference>
<keyword evidence="4" id="KW-0547">Nucleotide-binding</keyword>
<dbReference type="GO" id="GO:0000731">
    <property type="term" value="P:DNA synthesis involved in DNA repair"/>
    <property type="evidence" value="ECO:0007669"/>
    <property type="project" value="TreeGrafter"/>
</dbReference>
<keyword evidence="5" id="KW-0067">ATP-binding</keyword>
<dbReference type="CDD" id="cd18139">
    <property type="entry name" value="HLD_clamp_RarA"/>
    <property type="match status" value="1"/>
</dbReference>
<dbReference type="KEGG" id="taqu:KDW03_10760"/>
<dbReference type="Pfam" id="PF16193">
    <property type="entry name" value="AAA_assoc_2"/>
    <property type="match status" value="1"/>
</dbReference>
<evidence type="ECO:0000313" key="8">
    <source>
        <dbReference type="Proteomes" id="UP001056539"/>
    </source>
</evidence>
<dbReference type="GO" id="GO:0006261">
    <property type="term" value="P:DNA-templated DNA replication"/>
    <property type="evidence" value="ECO:0007669"/>
    <property type="project" value="TreeGrafter"/>
</dbReference>
<dbReference type="Proteomes" id="UP001056539">
    <property type="component" value="Chromosome"/>
</dbReference>
<dbReference type="InterPro" id="IPR021886">
    <property type="entry name" value="MgsA_C"/>
</dbReference>
<dbReference type="InterPro" id="IPR003593">
    <property type="entry name" value="AAA+_ATPase"/>
</dbReference>
<evidence type="ECO:0000256" key="2">
    <source>
        <dbReference type="ARBA" id="ARBA00008959"/>
    </source>
</evidence>
<dbReference type="Gene3D" id="3.40.50.300">
    <property type="entry name" value="P-loop containing nucleotide triphosphate hydrolases"/>
    <property type="match status" value="1"/>
</dbReference>
<accession>A0AAX3BCR0</accession>
<organism evidence="7 8">
    <name type="scientific">Thermospira aquatica</name>
    <dbReference type="NCBI Taxonomy" id="2828656"/>
    <lineage>
        <taxon>Bacteria</taxon>
        <taxon>Pseudomonadati</taxon>
        <taxon>Spirochaetota</taxon>
        <taxon>Spirochaetia</taxon>
        <taxon>Brevinematales</taxon>
        <taxon>Thermospiraceae</taxon>
        <taxon>Thermospira</taxon>
    </lineage>
</organism>
<dbReference type="AlphaFoldDB" id="A0AAX3BCR0"/>
<dbReference type="GO" id="GO:0017116">
    <property type="term" value="F:single-stranded DNA helicase activity"/>
    <property type="evidence" value="ECO:0007669"/>
    <property type="project" value="TreeGrafter"/>
</dbReference>
<name>A0AAX3BCR0_9SPIR</name>
<reference evidence="7" key="1">
    <citation type="submission" date="2021-04" db="EMBL/GenBank/DDBJ databases">
        <authorList>
            <person name="Postec A."/>
        </authorList>
    </citation>
    <scope>NUCLEOTIDE SEQUENCE</scope>
    <source>
        <strain evidence="7">F1F22</strain>
    </source>
</reference>
<dbReference type="InterPro" id="IPR008921">
    <property type="entry name" value="DNA_pol3_clamp-load_cplx_C"/>
</dbReference>
<keyword evidence="8" id="KW-1185">Reference proteome</keyword>
<evidence type="ECO:0000256" key="3">
    <source>
        <dbReference type="ARBA" id="ARBA00020776"/>
    </source>
</evidence>
<dbReference type="GO" id="GO:0005524">
    <property type="term" value="F:ATP binding"/>
    <property type="evidence" value="ECO:0007669"/>
    <property type="project" value="UniProtKB-KW"/>
</dbReference>
<protein>
    <recommendedName>
        <fullName evidence="3">Replication-associated recombination protein A</fullName>
    </recommendedName>
</protein>
<dbReference type="FunFam" id="1.20.272.10:FF:000001">
    <property type="entry name" value="Putative AAA family ATPase"/>
    <property type="match status" value="1"/>
</dbReference>
<dbReference type="InterPro" id="IPR051314">
    <property type="entry name" value="AAA_ATPase_RarA/MGS1/WRNIP1"/>
</dbReference>
<dbReference type="EMBL" id="CP073355">
    <property type="protein sequence ID" value="URA09945.1"/>
    <property type="molecule type" value="Genomic_DNA"/>
</dbReference>
<evidence type="ECO:0000313" key="7">
    <source>
        <dbReference type="EMBL" id="URA09945.1"/>
    </source>
</evidence>
<evidence type="ECO:0000256" key="5">
    <source>
        <dbReference type="ARBA" id="ARBA00022840"/>
    </source>
</evidence>
<dbReference type="GO" id="GO:0008047">
    <property type="term" value="F:enzyme activator activity"/>
    <property type="evidence" value="ECO:0007669"/>
    <property type="project" value="TreeGrafter"/>
</dbReference>
<dbReference type="InterPro" id="IPR003959">
    <property type="entry name" value="ATPase_AAA_core"/>
</dbReference>
<dbReference type="Gene3D" id="1.10.3710.10">
    <property type="entry name" value="DNA polymerase III clamp loader subunits, C-terminal domain"/>
    <property type="match status" value="1"/>
</dbReference>
<proteinExistence type="inferred from homology"/>
<dbReference type="GO" id="GO:0003677">
    <property type="term" value="F:DNA binding"/>
    <property type="evidence" value="ECO:0007669"/>
    <property type="project" value="InterPro"/>
</dbReference>
<dbReference type="Gene3D" id="1.20.272.10">
    <property type="match status" value="1"/>
</dbReference>
<dbReference type="Pfam" id="PF12002">
    <property type="entry name" value="MgsA_C"/>
    <property type="match status" value="1"/>
</dbReference>
<dbReference type="SUPFAM" id="SSF48019">
    <property type="entry name" value="post-AAA+ oligomerization domain-like"/>
    <property type="match status" value="1"/>
</dbReference>
<dbReference type="SMART" id="SM00382">
    <property type="entry name" value="AAA"/>
    <property type="match status" value="1"/>
</dbReference>
<gene>
    <name evidence="7" type="ORF">KDW03_10760</name>
</gene>
<reference evidence="7" key="2">
    <citation type="submission" date="2022-06" db="EMBL/GenBank/DDBJ databases">
        <title>Thermospira aquatica gen. nov., sp. nov.</title>
        <authorList>
            <person name="Ben Ali Gam Z."/>
            <person name="Labat M."/>
        </authorList>
    </citation>
    <scope>NUCLEOTIDE SEQUENCE</scope>
    <source>
        <strain evidence="7">F1F22</strain>
    </source>
</reference>
<dbReference type="PANTHER" id="PTHR13779">
    <property type="entry name" value="WERNER HELICASE-INTERACTING PROTEIN 1 FAMILY MEMBER"/>
    <property type="match status" value="1"/>
</dbReference>
<evidence type="ECO:0000259" key="6">
    <source>
        <dbReference type="SMART" id="SM00382"/>
    </source>
</evidence>
<evidence type="ECO:0000256" key="4">
    <source>
        <dbReference type="ARBA" id="ARBA00022741"/>
    </source>
</evidence>
<dbReference type="InterPro" id="IPR032423">
    <property type="entry name" value="AAA_assoc_2"/>
</dbReference>
<comment type="similarity">
    <text evidence="2">Belongs to the AAA ATPase family. RarA/MGS1/WRNIP1 subfamily.</text>
</comment>
<dbReference type="SUPFAM" id="SSF52540">
    <property type="entry name" value="P-loop containing nucleoside triphosphate hydrolases"/>
    <property type="match status" value="1"/>
</dbReference>
<dbReference type="GO" id="GO:0016887">
    <property type="term" value="F:ATP hydrolysis activity"/>
    <property type="evidence" value="ECO:0007669"/>
    <property type="project" value="InterPro"/>
</dbReference>
<comment type="function">
    <text evidence="1">DNA-dependent ATPase that plays important roles in cellular responses to stalled DNA replication processes.</text>
</comment>
<dbReference type="Gene3D" id="1.10.8.60">
    <property type="match status" value="1"/>
</dbReference>
<dbReference type="RefSeq" id="WP_271435077.1">
    <property type="nucleotide sequence ID" value="NZ_CP073355.1"/>
</dbReference>
<dbReference type="CDD" id="cd00009">
    <property type="entry name" value="AAA"/>
    <property type="match status" value="1"/>
</dbReference>
<dbReference type="Pfam" id="PF00004">
    <property type="entry name" value="AAA"/>
    <property type="match status" value="1"/>
</dbReference>
<dbReference type="InterPro" id="IPR027417">
    <property type="entry name" value="P-loop_NTPase"/>
</dbReference>
<feature type="domain" description="AAA+ ATPase" evidence="6">
    <location>
        <begin position="41"/>
        <end position="155"/>
    </location>
</feature>
<sequence>MAFSTQPLSKRMMPTSIEDFIGQKHLLGPEGPIRAMVEHGRLHSMIFYGPPACGKTSLAELLAKHLHYRYIKTHATTVSNDEIKKIVDEAHTSLTTSPTLVFVDEIHRLVKPKQDLFLPSIEEGDIILIGATTENPYFVLQPALRSRLFIYEFQPHSHEELHEILERAFQKDEFLKKSEVTLTPEAKDYLLRVSPDARVMLNTLEMAVLTLPLQKKPVVTREHLETIAKKPDAGYSEDMHYDVISAFIKSVRGSDPDAALYYLAWMLDSGEDPLFIARRLIILAAEDIGLAYPEALPHAVACYEAVSNIGMPEGRIILAETTVLLASVPKSNSAYIAIDKALEYIRKHKPQGIPSYLQESHFYGAKSMGRGVGYKYPHDYPKHYVSQAYTLTPVHFYDPGDLGFEQKLKNWLTQLKQNPSAEEK</sequence>